<feature type="domain" description="Inhibitor I9" evidence="11">
    <location>
        <begin position="43"/>
        <end position="120"/>
    </location>
</feature>
<feature type="domain" description="Subtilisin-like protease fibronectin type-III" evidence="12">
    <location>
        <begin position="659"/>
        <end position="755"/>
    </location>
</feature>
<dbReference type="InterPro" id="IPR000209">
    <property type="entry name" value="Peptidase_S8/S53_dom"/>
</dbReference>
<dbReference type="Gene3D" id="3.50.30.30">
    <property type="match status" value="1"/>
</dbReference>
<dbReference type="Gene3D" id="2.60.40.2310">
    <property type="match status" value="1"/>
</dbReference>
<dbReference type="PROSITE" id="PS51892">
    <property type="entry name" value="SUBTILASE"/>
    <property type="match status" value="1"/>
</dbReference>
<name>A0A8X8BFN7_BRACI</name>
<evidence type="ECO:0000313" key="13">
    <source>
        <dbReference type="EMBL" id="KAG2332723.1"/>
    </source>
</evidence>
<dbReference type="InterPro" id="IPR023828">
    <property type="entry name" value="Peptidase_S8_Ser-AS"/>
</dbReference>
<feature type="signal peptide" evidence="9">
    <location>
        <begin position="1"/>
        <end position="35"/>
    </location>
</feature>
<dbReference type="InterPro" id="IPR036852">
    <property type="entry name" value="Peptidase_S8/S53_dom_sf"/>
</dbReference>
<evidence type="ECO:0000259" key="12">
    <source>
        <dbReference type="Pfam" id="PF17766"/>
    </source>
</evidence>
<evidence type="ECO:0000256" key="5">
    <source>
        <dbReference type="ARBA" id="ARBA00022825"/>
    </source>
</evidence>
<dbReference type="FunFam" id="2.60.40.2310:FF:000001">
    <property type="entry name" value="Subtilisin-like protease SBT1.5"/>
    <property type="match status" value="1"/>
</dbReference>
<evidence type="ECO:0000256" key="8">
    <source>
        <dbReference type="PROSITE-ProRule" id="PRU01240"/>
    </source>
</evidence>
<dbReference type="CDD" id="cd02120">
    <property type="entry name" value="PA_subtilisin_like"/>
    <property type="match status" value="1"/>
</dbReference>
<dbReference type="CDD" id="cd04852">
    <property type="entry name" value="Peptidases_S8_3"/>
    <property type="match status" value="1"/>
</dbReference>
<dbReference type="PROSITE" id="PS00138">
    <property type="entry name" value="SUBTILASE_SER"/>
    <property type="match status" value="1"/>
</dbReference>
<accession>A0A8X8BFN7</accession>
<dbReference type="OrthoDB" id="206201at2759"/>
<feature type="domain" description="Peptidase S8/S53" evidence="10">
    <location>
        <begin position="146"/>
        <end position="580"/>
    </location>
</feature>
<dbReference type="Pfam" id="PF00082">
    <property type="entry name" value="Peptidase_S8"/>
    <property type="match status" value="1"/>
</dbReference>
<keyword evidence="4 8" id="KW-0378">Hydrolase</keyword>
<comment type="similarity">
    <text evidence="1 8">Belongs to the peptidase S8 family.</text>
</comment>
<dbReference type="Proteomes" id="UP000886595">
    <property type="component" value="Unassembled WGS sequence"/>
</dbReference>
<gene>
    <name evidence="13" type="ORF">Bca52824_003903</name>
</gene>
<dbReference type="FunFam" id="3.40.50.200:FF:000006">
    <property type="entry name" value="Subtilisin-like protease SBT1.5"/>
    <property type="match status" value="1"/>
</dbReference>
<keyword evidence="14" id="KW-1185">Reference proteome</keyword>
<dbReference type="AlphaFoldDB" id="A0A8X8BFN7"/>
<dbReference type="InterPro" id="IPR015500">
    <property type="entry name" value="Peptidase_S8_subtilisin-rel"/>
</dbReference>
<sequence>MGFSSLIVSNHRKHTALVFICLALILKLKIALVSSANQESHIYTVHLGERQHDDPKLVTDSHHDILRSLLGSKKASRESMIYSYRHGFSGFSAKLTPSQARELSEHQDVVHVTRSKNMKLATTRVNDYLGLTPSTPTGLLHETNMGSETIIGILDTGIWPYSKSFNDNGLGPVPARWKGRCVSGEGFNASRSCNRKLIGARYYAKGLLEKYNGTFNAVEKHEIMSPLDIDGHGTHCASTAVGSFVQDASFFGLGLGTARGSAPRARIASYKVCWHNDECSSPDILKAVDHAIRDGVDVLSLSLGGTIPLDFEVNTSDFAIGAFHAVMKGIPVVCAGGNDGPHTQTVSNISPWLITVAATTMDREFFTPITLGNNVTVLGQEALYTGKEVGFTDIIYMGDLTVDEFKAGKAMGKILFNFQTTAPADPADIEAFTKSNGVVGVIIASKPYDIIEPGTMDIPCAYVDFEIGMDIMLYLRTTKFPKAKISPTKSFVGRPFSTKVARFSSRGPNSISPAILKPDIAAPGSGILAAVPSEEGYGFKSGTSMATPVVSGIVALLKQKRPDWSPAAIRSALVTTALQTDPFGEPISAEGSPRKLANPFDYGGGLVNPGKVADPGLVYDMGYNEYAHYLCSAGYENKSISKLLGKMYTCRSPAPSMLDVNVPSITIPYLSEEIIITRTVTNVGPVGSVYKAVIEPPLGIKLQVSPETLEFGPNTKKITFTVKVSTTHRWNTDYFFGSLTWTDNRAHNVRIPLSVRTRVLNFKI</sequence>
<evidence type="ECO:0000256" key="7">
    <source>
        <dbReference type="PIRSR" id="PIRSR615500-1"/>
    </source>
</evidence>
<keyword evidence="6" id="KW-0325">Glycoprotein</keyword>
<dbReference type="PRINTS" id="PR00723">
    <property type="entry name" value="SUBTILISIN"/>
</dbReference>
<dbReference type="Gene3D" id="3.30.70.80">
    <property type="entry name" value="Peptidase S8 propeptide/proteinase inhibitor I9"/>
    <property type="match status" value="1"/>
</dbReference>
<dbReference type="PROSITE" id="PS00137">
    <property type="entry name" value="SUBTILASE_HIS"/>
    <property type="match status" value="1"/>
</dbReference>
<dbReference type="FunFam" id="3.30.70.80:FF:000002">
    <property type="entry name" value="Subtilisin-like protease SBT5.3"/>
    <property type="match status" value="1"/>
</dbReference>
<dbReference type="InterPro" id="IPR034197">
    <property type="entry name" value="Peptidases_S8_3"/>
</dbReference>
<evidence type="ECO:0000259" key="10">
    <source>
        <dbReference type="Pfam" id="PF00082"/>
    </source>
</evidence>
<dbReference type="EMBL" id="JAAMPC010000001">
    <property type="protein sequence ID" value="KAG2332723.1"/>
    <property type="molecule type" value="Genomic_DNA"/>
</dbReference>
<evidence type="ECO:0000256" key="6">
    <source>
        <dbReference type="ARBA" id="ARBA00023180"/>
    </source>
</evidence>
<feature type="active site" description="Charge relay system" evidence="7 8">
    <location>
        <position position="232"/>
    </location>
</feature>
<proteinExistence type="inferred from homology"/>
<keyword evidence="3 9" id="KW-0732">Signal</keyword>
<keyword evidence="5 8" id="KW-0720">Serine protease</keyword>
<feature type="chain" id="PRO_5036481731" evidence="9">
    <location>
        <begin position="36"/>
        <end position="764"/>
    </location>
</feature>
<evidence type="ECO:0000256" key="4">
    <source>
        <dbReference type="ARBA" id="ARBA00022801"/>
    </source>
</evidence>
<dbReference type="InterPro" id="IPR022398">
    <property type="entry name" value="Peptidase_S8_His-AS"/>
</dbReference>
<keyword evidence="2 8" id="KW-0645">Protease</keyword>
<dbReference type="InterPro" id="IPR010259">
    <property type="entry name" value="S8pro/Inhibitor_I9"/>
</dbReference>
<feature type="active site" description="Charge relay system" evidence="7 8">
    <location>
        <position position="544"/>
    </location>
</feature>
<dbReference type="SUPFAM" id="SSF52743">
    <property type="entry name" value="Subtilisin-like"/>
    <property type="match status" value="1"/>
</dbReference>
<evidence type="ECO:0000259" key="11">
    <source>
        <dbReference type="Pfam" id="PF05922"/>
    </source>
</evidence>
<dbReference type="Pfam" id="PF17766">
    <property type="entry name" value="fn3_6"/>
    <property type="match status" value="1"/>
</dbReference>
<comment type="caution">
    <text evidence="13">The sequence shown here is derived from an EMBL/GenBank/DDBJ whole genome shotgun (WGS) entry which is preliminary data.</text>
</comment>
<evidence type="ECO:0000256" key="3">
    <source>
        <dbReference type="ARBA" id="ARBA00022729"/>
    </source>
</evidence>
<dbReference type="GO" id="GO:0004252">
    <property type="term" value="F:serine-type endopeptidase activity"/>
    <property type="evidence" value="ECO:0007669"/>
    <property type="project" value="UniProtKB-UniRule"/>
</dbReference>
<organism evidence="13 14">
    <name type="scientific">Brassica carinata</name>
    <name type="common">Ethiopian mustard</name>
    <name type="synonym">Abyssinian cabbage</name>
    <dbReference type="NCBI Taxonomy" id="52824"/>
    <lineage>
        <taxon>Eukaryota</taxon>
        <taxon>Viridiplantae</taxon>
        <taxon>Streptophyta</taxon>
        <taxon>Embryophyta</taxon>
        <taxon>Tracheophyta</taxon>
        <taxon>Spermatophyta</taxon>
        <taxon>Magnoliopsida</taxon>
        <taxon>eudicotyledons</taxon>
        <taxon>Gunneridae</taxon>
        <taxon>Pentapetalae</taxon>
        <taxon>rosids</taxon>
        <taxon>malvids</taxon>
        <taxon>Brassicales</taxon>
        <taxon>Brassicaceae</taxon>
        <taxon>Brassiceae</taxon>
        <taxon>Brassica</taxon>
    </lineage>
</organism>
<reference evidence="13 14" key="1">
    <citation type="submission" date="2020-02" db="EMBL/GenBank/DDBJ databases">
        <authorList>
            <person name="Ma Q."/>
            <person name="Huang Y."/>
            <person name="Song X."/>
            <person name="Pei D."/>
        </authorList>
    </citation>
    <scope>NUCLEOTIDE SEQUENCE [LARGE SCALE GENOMIC DNA]</scope>
    <source>
        <strain evidence="13">Sxm20200214</strain>
        <tissue evidence="13">Leaf</tissue>
    </source>
</reference>
<dbReference type="Pfam" id="PF05922">
    <property type="entry name" value="Inhibitor_I9"/>
    <property type="match status" value="1"/>
</dbReference>
<dbReference type="GO" id="GO:0006508">
    <property type="term" value="P:proteolysis"/>
    <property type="evidence" value="ECO:0007669"/>
    <property type="project" value="UniProtKB-KW"/>
</dbReference>
<evidence type="ECO:0000256" key="9">
    <source>
        <dbReference type="SAM" id="SignalP"/>
    </source>
</evidence>
<dbReference type="PANTHER" id="PTHR10795">
    <property type="entry name" value="PROPROTEIN CONVERTASE SUBTILISIN/KEXIN"/>
    <property type="match status" value="1"/>
</dbReference>
<dbReference type="InterPro" id="IPR041469">
    <property type="entry name" value="Subtilisin-like_FN3"/>
</dbReference>
<dbReference type="InterPro" id="IPR045051">
    <property type="entry name" value="SBT"/>
</dbReference>
<dbReference type="InterPro" id="IPR037045">
    <property type="entry name" value="S8pro/Inhibitor_I9_sf"/>
</dbReference>
<evidence type="ECO:0000313" key="14">
    <source>
        <dbReference type="Proteomes" id="UP000886595"/>
    </source>
</evidence>
<evidence type="ECO:0000256" key="2">
    <source>
        <dbReference type="ARBA" id="ARBA00022670"/>
    </source>
</evidence>
<dbReference type="Gene3D" id="3.40.50.200">
    <property type="entry name" value="Peptidase S8/S53 domain"/>
    <property type="match status" value="1"/>
</dbReference>
<protein>
    <submittedName>
        <fullName evidence="13">Uncharacterized protein</fullName>
    </submittedName>
</protein>
<feature type="active site" description="Charge relay system" evidence="7 8">
    <location>
        <position position="155"/>
    </location>
</feature>
<evidence type="ECO:0000256" key="1">
    <source>
        <dbReference type="ARBA" id="ARBA00011073"/>
    </source>
</evidence>